<sequence>MFVKWFSYQIIRGLKYVNSANVLRRDLKPCVFLWNGNYDLKVLKIPHVRQNVGFSYEFENPLVSDDAKSLKEHEFIDQCTWPRLSTRSIKVGWNEVLDQSVSVFILQVVIALLKSFGKLF</sequence>
<proteinExistence type="predicted"/>
<dbReference type="Proteomes" id="UP001062846">
    <property type="component" value="Chromosome 9"/>
</dbReference>
<evidence type="ECO:0000313" key="2">
    <source>
        <dbReference type="Proteomes" id="UP001062846"/>
    </source>
</evidence>
<name>A0ACC0M9H7_RHOML</name>
<protein>
    <submittedName>
        <fullName evidence="1">Uncharacterized protein</fullName>
    </submittedName>
</protein>
<organism evidence="1 2">
    <name type="scientific">Rhododendron molle</name>
    <name type="common">Chinese azalea</name>
    <name type="synonym">Azalea mollis</name>
    <dbReference type="NCBI Taxonomy" id="49168"/>
    <lineage>
        <taxon>Eukaryota</taxon>
        <taxon>Viridiplantae</taxon>
        <taxon>Streptophyta</taxon>
        <taxon>Embryophyta</taxon>
        <taxon>Tracheophyta</taxon>
        <taxon>Spermatophyta</taxon>
        <taxon>Magnoliopsida</taxon>
        <taxon>eudicotyledons</taxon>
        <taxon>Gunneridae</taxon>
        <taxon>Pentapetalae</taxon>
        <taxon>asterids</taxon>
        <taxon>Ericales</taxon>
        <taxon>Ericaceae</taxon>
        <taxon>Ericoideae</taxon>
        <taxon>Rhodoreae</taxon>
        <taxon>Rhododendron</taxon>
    </lineage>
</organism>
<gene>
    <name evidence="1" type="ORF">RHMOL_Rhmol09G0022800</name>
</gene>
<accession>A0ACC0M9H7</accession>
<keyword evidence="2" id="KW-1185">Reference proteome</keyword>
<evidence type="ECO:0000313" key="1">
    <source>
        <dbReference type="EMBL" id="KAI8537421.1"/>
    </source>
</evidence>
<reference evidence="1" key="1">
    <citation type="submission" date="2022-02" db="EMBL/GenBank/DDBJ databases">
        <title>Plant Genome Project.</title>
        <authorList>
            <person name="Zhang R.-G."/>
        </authorList>
    </citation>
    <scope>NUCLEOTIDE SEQUENCE</scope>
    <source>
        <strain evidence="1">AT1</strain>
    </source>
</reference>
<dbReference type="EMBL" id="CM046396">
    <property type="protein sequence ID" value="KAI8537421.1"/>
    <property type="molecule type" value="Genomic_DNA"/>
</dbReference>
<comment type="caution">
    <text evidence="1">The sequence shown here is derived from an EMBL/GenBank/DDBJ whole genome shotgun (WGS) entry which is preliminary data.</text>
</comment>